<feature type="transmembrane region" description="Helical" evidence="1">
    <location>
        <begin position="28"/>
        <end position="46"/>
    </location>
</feature>
<feature type="transmembrane region" description="Helical" evidence="1">
    <location>
        <begin position="163"/>
        <end position="182"/>
    </location>
</feature>
<evidence type="ECO:0000256" key="1">
    <source>
        <dbReference type="SAM" id="Phobius"/>
    </source>
</evidence>
<keyword evidence="1" id="KW-0472">Membrane</keyword>
<dbReference type="AlphaFoldDB" id="A0A1P8Q0B1"/>
<keyword evidence="3" id="KW-1185">Reference proteome</keyword>
<reference evidence="3" key="1">
    <citation type="submission" date="2016-12" db="EMBL/GenBank/DDBJ databases">
        <authorList>
            <person name="Jung M.Y."/>
            <person name="Lee S.H."/>
        </authorList>
    </citation>
    <scope>NUCLEOTIDE SEQUENCE [LARGE SCALE GENOMIC DNA]</scope>
    <source>
        <strain evidence="3">WiKim39</strain>
    </source>
</reference>
<keyword evidence="1" id="KW-0812">Transmembrane</keyword>
<evidence type="ECO:0000313" key="3">
    <source>
        <dbReference type="Proteomes" id="UP000187499"/>
    </source>
</evidence>
<dbReference type="PANTHER" id="PTHR40076:SF1">
    <property type="entry name" value="MEMBRANE PROTEIN"/>
    <property type="match status" value="1"/>
</dbReference>
<feature type="transmembrane region" description="Helical" evidence="1">
    <location>
        <begin position="97"/>
        <end position="118"/>
    </location>
</feature>
<name>A0A1P8Q0B1_9LACO</name>
<dbReference type="PANTHER" id="PTHR40076">
    <property type="entry name" value="MEMBRANE PROTEIN-RELATED"/>
    <property type="match status" value="1"/>
</dbReference>
<evidence type="ECO:0008006" key="4">
    <source>
        <dbReference type="Google" id="ProtNLM"/>
    </source>
</evidence>
<dbReference type="KEGG" id="lalw:BTM29_01280"/>
<gene>
    <name evidence="2" type="ORF">BTM29_01280</name>
</gene>
<protein>
    <recommendedName>
        <fullName evidence="4">Beta-carotene 15,15'-monooxygenase</fullName>
    </recommendedName>
</protein>
<proteinExistence type="predicted"/>
<dbReference type="EMBL" id="CP019323">
    <property type="protein sequence ID" value="APX71265.1"/>
    <property type="molecule type" value="Genomic_DNA"/>
</dbReference>
<keyword evidence="1" id="KW-1133">Transmembrane helix</keyword>
<dbReference type="InterPro" id="IPR010380">
    <property type="entry name" value="DUF975"/>
</dbReference>
<evidence type="ECO:0000313" key="2">
    <source>
        <dbReference type="EMBL" id="APX71265.1"/>
    </source>
</evidence>
<accession>A0A1P8Q0B1</accession>
<dbReference type="Pfam" id="PF06161">
    <property type="entry name" value="DUF975"/>
    <property type="match status" value="1"/>
</dbReference>
<organism evidence="2 3">
    <name type="scientific">Companilactobacillus allii</name>
    <dbReference type="NCBI Taxonomy" id="1847728"/>
    <lineage>
        <taxon>Bacteria</taxon>
        <taxon>Bacillati</taxon>
        <taxon>Bacillota</taxon>
        <taxon>Bacilli</taxon>
        <taxon>Lactobacillales</taxon>
        <taxon>Lactobacillaceae</taxon>
        <taxon>Companilactobacillus</taxon>
    </lineage>
</organism>
<dbReference type="Proteomes" id="UP000187499">
    <property type="component" value="Chromosome"/>
</dbReference>
<dbReference type="STRING" id="1847728.BTM29_01280"/>
<dbReference type="RefSeq" id="WP_076613769.1">
    <property type="nucleotide sequence ID" value="NZ_CP019323.1"/>
</dbReference>
<sequence length="268" mass="30693">MNNYKRVNSLEVRRLAMRTFLKDIKGNVALNIFPILMRLVAMYFGTRIYNSWLGELGVSFSNPQEASERLSEISQQMANDPSAATKYALSLTPGSSVIIFAFLFFFVLVCTGVGYTMLDKMRHPNLEINALKDSLQVFSSRFFFPVLFITAMLGVFVEAGLSLYIIPGIWFFLIFSQSFYILKDDVDKNKTWSIRATFLSLAKSSRLMRGHKTTLFFICFEFLLWEIVNLMTHEILSIWLHPYEQLTLAAFYAKISEVDKANRAKAAA</sequence>
<feature type="transmembrane region" description="Helical" evidence="1">
    <location>
        <begin position="138"/>
        <end position="157"/>
    </location>
</feature>
<dbReference type="OrthoDB" id="2274703at2"/>